<name>A0A8I1ACT3_THEIN</name>
<evidence type="ECO:0000313" key="1">
    <source>
        <dbReference type="EMBL" id="MBH8594999.1"/>
    </source>
</evidence>
<dbReference type="Proteomes" id="UP000633619">
    <property type="component" value="Unassembled WGS sequence"/>
</dbReference>
<dbReference type="SUPFAM" id="SSF143842">
    <property type="entry name" value="YwmB-like"/>
    <property type="match status" value="1"/>
</dbReference>
<proteinExistence type="predicted"/>
<dbReference type="EMBL" id="JAECVW010000003">
    <property type="protein sequence ID" value="MBH8594999.1"/>
    <property type="molecule type" value="Genomic_DNA"/>
</dbReference>
<dbReference type="RefSeq" id="WP_181731325.1">
    <property type="nucleotide sequence ID" value="NZ_JACEIR010000002.1"/>
</dbReference>
<dbReference type="AlphaFoldDB" id="A0A8I1ACT3"/>
<evidence type="ECO:0000313" key="2">
    <source>
        <dbReference type="Proteomes" id="UP000633619"/>
    </source>
</evidence>
<reference evidence="1 2" key="1">
    <citation type="submission" date="2020-12" db="EMBL/GenBank/DDBJ databases">
        <title>WGS of Thermoactinomyces spp.</title>
        <authorList>
            <person name="Cheng K."/>
        </authorList>
    </citation>
    <scope>NUCLEOTIDE SEQUENCE [LARGE SCALE GENOMIC DNA]</scope>
    <source>
        <strain evidence="2">CICC 10671\DSM 43846</strain>
    </source>
</reference>
<keyword evidence="2" id="KW-1185">Reference proteome</keyword>
<accession>A0A8I1ACT3</accession>
<dbReference type="InterPro" id="IPR014794">
    <property type="entry name" value="DUF1779"/>
</dbReference>
<sequence>MWGIVKKVILFCVFLPFLFIGSQEQSRPEGQLIQAFKKVGVEPERYVLHYGNRLHRAMSRQEIEEWTQALSRSFNIGPAERNDEFDGIKFSAEGIIEQNILVKMVVINDEPSEALNHPYLSIQLEGKGSDRENWQAARDHVTRVLLNHGITPSYHYSVQGSRPVQNEQEEHLLAEIFRLLKAEEVEAMHTDHTISISALSPLLPAGIKTRGGMMNMQAAVRMNQDAHRMVITLGTPIITIEY</sequence>
<gene>
    <name evidence="1" type="ORF">I8U20_06600</name>
</gene>
<protein>
    <submittedName>
        <fullName evidence="1">YwmB family TATA-box binding protein</fullName>
    </submittedName>
</protein>
<dbReference type="Gene3D" id="3.30.360.40">
    <property type="entry name" value="YwmB-like"/>
    <property type="match status" value="1"/>
</dbReference>
<comment type="caution">
    <text evidence="1">The sequence shown here is derived from an EMBL/GenBank/DDBJ whole genome shotgun (WGS) entry which is preliminary data.</text>
</comment>
<organism evidence="1 2">
    <name type="scientific">Thermoactinomyces intermedius</name>
    <dbReference type="NCBI Taxonomy" id="2024"/>
    <lineage>
        <taxon>Bacteria</taxon>
        <taxon>Bacillati</taxon>
        <taxon>Bacillota</taxon>
        <taxon>Bacilli</taxon>
        <taxon>Bacillales</taxon>
        <taxon>Thermoactinomycetaceae</taxon>
        <taxon>Thermoactinomyces</taxon>
    </lineage>
</organism>
<dbReference type="Pfam" id="PF08680">
    <property type="entry name" value="DUF1779"/>
    <property type="match status" value="1"/>
</dbReference>
<dbReference type="InterPro" id="IPR036209">
    <property type="entry name" value="YwmB-like_sf"/>
</dbReference>